<dbReference type="Gene3D" id="3.40.30.10">
    <property type="entry name" value="Glutaredoxin"/>
    <property type="match status" value="1"/>
</dbReference>
<accession>A0AAW0CSP7</accession>
<comment type="caution">
    <text evidence="2">The sequence shown here is derived from an EMBL/GenBank/DDBJ whole genome shotgun (WGS) entry which is preliminary data.</text>
</comment>
<gene>
    <name evidence="2" type="ORF">VNI00_009262</name>
</gene>
<organism evidence="2 3">
    <name type="scientific">Paramarasmius palmivorus</name>
    <dbReference type="NCBI Taxonomy" id="297713"/>
    <lineage>
        <taxon>Eukaryota</taxon>
        <taxon>Fungi</taxon>
        <taxon>Dikarya</taxon>
        <taxon>Basidiomycota</taxon>
        <taxon>Agaricomycotina</taxon>
        <taxon>Agaricomycetes</taxon>
        <taxon>Agaricomycetidae</taxon>
        <taxon>Agaricales</taxon>
        <taxon>Marasmiineae</taxon>
        <taxon>Marasmiaceae</taxon>
        <taxon>Paramarasmius</taxon>
    </lineage>
</organism>
<dbReference type="EMBL" id="JAYKXP010000033">
    <property type="protein sequence ID" value="KAK7041655.1"/>
    <property type="molecule type" value="Genomic_DNA"/>
</dbReference>
<evidence type="ECO:0000259" key="1">
    <source>
        <dbReference type="Pfam" id="PF22041"/>
    </source>
</evidence>
<proteinExistence type="predicted"/>
<dbReference type="InterPro" id="IPR054416">
    <property type="entry name" value="GST_UstS-like_C"/>
</dbReference>
<feature type="domain" description="Glutathione S-transferase UstS-like C-terminal" evidence="1">
    <location>
        <begin position="74"/>
        <end position="200"/>
    </location>
</feature>
<dbReference type="Proteomes" id="UP001383192">
    <property type="component" value="Unassembled WGS sequence"/>
</dbReference>
<keyword evidence="3" id="KW-1185">Reference proteome</keyword>
<dbReference type="AlphaFoldDB" id="A0AAW0CSP7"/>
<dbReference type="Gene3D" id="1.20.1050.10">
    <property type="match status" value="1"/>
</dbReference>
<dbReference type="SUPFAM" id="SSF47616">
    <property type="entry name" value="GST C-terminal domain-like"/>
    <property type="match status" value="1"/>
</dbReference>
<evidence type="ECO:0000313" key="3">
    <source>
        <dbReference type="Proteomes" id="UP001383192"/>
    </source>
</evidence>
<dbReference type="Pfam" id="PF22041">
    <property type="entry name" value="GST_C_7"/>
    <property type="match status" value="1"/>
</dbReference>
<reference evidence="2 3" key="1">
    <citation type="submission" date="2024-01" db="EMBL/GenBank/DDBJ databases">
        <title>A draft genome for a cacao thread blight-causing isolate of Paramarasmius palmivorus.</title>
        <authorList>
            <person name="Baruah I.K."/>
            <person name="Bukari Y."/>
            <person name="Amoako-Attah I."/>
            <person name="Meinhardt L.W."/>
            <person name="Bailey B.A."/>
            <person name="Cohen S.P."/>
        </authorList>
    </citation>
    <scope>NUCLEOTIDE SEQUENCE [LARGE SCALE GENOMIC DNA]</scope>
    <source>
        <strain evidence="2 3">GH-12</strain>
    </source>
</reference>
<sequence length="210" mass="23130">MSFLGYEDIEPTAKSIGAPPTGTRPDGVTARYTVPIIYDSDKDVAISDSILIAEYLDAEYPNTPSVLPSNTRSLHAAFADVIFGKFRPIIPVLGPKSRSFMSQQLVDGQKKAYGEAAVSWALTPEQEAAAWKETRLNFYQMEAWYAEGKLYIMGDELSHGDFTIAAMLWWIKEFAGSDTTEWAEASSWAGGRAGKLMDVIEGLDNMQVLS</sequence>
<dbReference type="InterPro" id="IPR036282">
    <property type="entry name" value="Glutathione-S-Trfase_C_sf"/>
</dbReference>
<name>A0AAW0CSP7_9AGAR</name>
<protein>
    <recommendedName>
        <fullName evidence="1">Glutathione S-transferase UstS-like C-terminal domain-containing protein</fullName>
    </recommendedName>
</protein>
<evidence type="ECO:0000313" key="2">
    <source>
        <dbReference type="EMBL" id="KAK7041655.1"/>
    </source>
</evidence>